<evidence type="ECO:0000256" key="1">
    <source>
        <dbReference type="ARBA" id="ARBA00002284"/>
    </source>
</evidence>
<dbReference type="SUPFAM" id="SSF55821">
    <property type="entry name" value="YrdC/RibB"/>
    <property type="match status" value="1"/>
</dbReference>
<dbReference type="EC" id="4.1.99.12" evidence="3"/>
<dbReference type="GO" id="GO:0008686">
    <property type="term" value="F:3,4-dihydroxy-2-butanone-4-phosphate synthase activity"/>
    <property type="evidence" value="ECO:0007669"/>
    <property type="project" value="UniProtKB-EC"/>
</dbReference>
<accession>G7UU44</accession>
<organism evidence="5 6">
    <name type="scientific">Pseudoxanthomonas spadix (strain BD-a59)</name>
    <dbReference type="NCBI Taxonomy" id="1045855"/>
    <lineage>
        <taxon>Bacteria</taxon>
        <taxon>Pseudomonadati</taxon>
        <taxon>Pseudomonadota</taxon>
        <taxon>Gammaproteobacteria</taxon>
        <taxon>Lysobacterales</taxon>
        <taxon>Lysobacteraceae</taxon>
        <taxon>Pseudoxanthomonas</taxon>
    </lineage>
</organism>
<dbReference type="InterPro" id="IPR017945">
    <property type="entry name" value="DHBP_synth_RibB-like_a/b_dom"/>
</dbReference>
<dbReference type="HOGENOM" id="CLU_3416985_0_0_6"/>
<dbReference type="Pfam" id="PF00926">
    <property type="entry name" value="DHBP_synthase"/>
    <property type="match status" value="1"/>
</dbReference>
<reference evidence="5 6" key="1">
    <citation type="journal article" date="2012" name="J. Bacteriol.">
        <title>Complete Genome Sequence of the BTEX-Degrading Bacterium Pseudoxanthomonas spadix BD-a59.</title>
        <authorList>
            <person name="Lee S.H."/>
            <person name="Jin H.M."/>
            <person name="Lee H.J."/>
            <person name="Kim J.M."/>
            <person name="Jeon C.O."/>
        </authorList>
    </citation>
    <scope>NUCLEOTIDE SEQUENCE [LARGE SCALE GENOMIC DNA]</scope>
    <source>
        <strain evidence="5 6">BD-a59</strain>
    </source>
</reference>
<sequence>MKDAIAAIARGEMVIVVDDADRENEG</sequence>
<dbReference type="Proteomes" id="UP000005870">
    <property type="component" value="Chromosome"/>
</dbReference>
<proteinExistence type="predicted"/>
<dbReference type="InterPro" id="IPR000422">
    <property type="entry name" value="DHBP_synthase_RibB"/>
</dbReference>
<evidence type="ECO:0000256" key="2">
    <source>
        <dbReference type="ARBA" id="ARBA00004904"/>
    </source>
</evidence>
<evidence type="ECO:0000256" key="3">
    <source>
        <dbReference type="ARBA" id="ARBA00012153"/>
    </source>
</evidence>
<dbReference type="UniPathway" id="UPA00275">
    <property type="reaction ID" value="UER00399"/>
</dbReference>
<dbReference type="AlphaFoldDB" id="G7UU44"/>
<name>G7UU44_PSEUP</name>
<comment type="pathway">
    <text evidence="2">Cofactor biosynthesis; riboflavin biosynthesis; 2-hydroxy-3-oxobutyl phosphate from D-ribulose 5-phosphate: step 1/1.</text>
</comment>
<dbReference type="Gene3D" id="3.90.870.10">
    <property type="entry name" value="DHBP synthase"/>
    <property type="match status" value="1"/>
</dbReference>
<evidence type="ECO:0000313" key="5">
    <source>
        <dbReference type="EMBL" id="AER57478.1"/>
    </source>
</evidence>
<dbReference type="EMBL" id="CP003093">
    <property type="protein sequence ID" value="AER57478.1"/>
    <property type="molecule type" value="Genomic_DNA"/>
</dbReference>
<protein>
    <recommendedName>
        <fullName evidence="4">3,4-dihydroxy-2-butanone 4-phosphate synthase</fullName>
        <ecNumber evidence="3">4.1.99.12</ecNumber>
    </recommendedName>
</protein>
<keyword evidence="6" id="KW-1185">Reference proteome</keyword>
<dbReference type="STRING" id="1045855.DSC_14170"/>
<gene>
    <name evidence="5" type="ordered locus">DSC_14170</name>
</gene>
<evidence type="ECO:0000256" key="4">
    <source>
        <dbReference type="ARBA" id="ARBA00018836"/>
    </source>
</evidence>
<dbReference type="KEGG" id="psd:DSC_14170"/>
<evidence type="ECO:0000313" key="6">
    <source>
        <dbReference type="Proteomes" id="UP000005870"/>
    </source>
</evidence>
<dbReference type="GO" id="GO:0009231">
    <property type="term" value="P:riboflavin biosynthetic process"/>
    <property type="evidence" value="ECO:0007669"/>
    <property type="project" value="UniProtKB-UniPathway"/>
</dbReference>
<comment type="function">
    <text evidence="1">Catalyzes the conversion of D-ribulose 5-phosphate to formate and 3,4-dihydroxy-2-butanone 4-phosphate.</text>
</comment>